<dbReference type="Proteomes" id="UP001341281">
    <property type="component" value="Chromosome 08"/>
</dbReference>
<evidence type="ECO:0008006" key="4">
    <source>
        <dbReference type="Google" id="ProtNLM"/>
    </source>
</evidence>
<feature type="region of interest" description="Disordered" evidence="1">
    <location>
        <begin position="77"/>
        <end position="99"/>
    </location>
</feature>
<dbReference type="PANTHER" id="PTHR47481">
    <property type="match status" value="1"/>
</dbReference>
<reference evidence="2 3" key="1">
    <citation type="submission" date="2024-02" db="EMBL/GenBank/DDBJ databases">
        <title>High-quality chromosome-scale genome assembly of Pensacola bahiagrass (Paspalum notatum Flugge var. saurae).</title>
        <authorList>
            <person name="Vega J.M."/>
            <person name="Podio M."/>
            <person name="Orjuela J."/>
            <person name="Siena L.A."/>
            <person name="Pessino S.C."/>
            <person name="Combes M.C."/>
            <person name="Mariac C."/>
            <person name="Albertini E."/>
            <person name="Pupilli F."/>
            <person name="Ortiz J.P.A."/>
            <person name="Leblanc O."/>
        </authorList>
    </citation>
    <scope>NUCLEOTIDE SEQUENCE [LARGE SCALE GENOMIC DNA]</scope>
    <source>
        <strain evidence="2">R1</strain>
        <tissue evidence="2">Leaf</tissue>
    </source>
</reference>
<organism evidence="2 3">
    <name type="scientific">Paspalum notatum var. saurae</name>
    <dbReference type="NCBI Taxonomy" id="547442"/>
    <lineage>
        <taxon>Eukaryota</taxon>
        <taxon>Viridiplantae</taxon>
        <taxon>Streptophyta</taxon>
        <taxon>Embryophyta</taxon>
        <taxon>Tracheophyta</taxon>
        <taxon>Spermatophyta</taxon>
        <taxon>Magnoliopsida</taxon>
        <taxon>Liliopsida</taxon>
        <taxon>Poales</taxon>
        <taxon>Poaceae</taxon>
        <taxon>PACMAD clade</taxon>
        <taxon>Panicoideae</taxon>
        <taxon>Andropogonodae</taxon>
        <taxon>Paspaleae</taxon>
        <taxon>Paspalinae</taxon>
        <taxon>Paspalum</taxon>
    </lineage>
</organism>
<feature type="compositionally biased region" description="Low complexity" evidence="1">
    <location>
        <begin position="77"/>
        <end position="88"/>
    </location>
</feature>
<accession>A0AAQ3UE49</accession>
<dbReference type="AlphaFoldDB" id="A0AAQ3UE49"/>
<evidence type="ECO:0000256" key="1">
    <source>
        <dbReference type="SAM" id="MobiDB-lite"/>
    </source>
</evidence>
<feature type="region of interest" description="Disordered" evidence="1">
    <location>
        <begin position="297"/>
        <end position="350"/>
    </location>
</feature>
<gene>
    <name evidence="2" type="ORF">U9M48_035112</name>
</gene>
<name>A0AAQ3UE49_PASNO</name>
<evidence type="ECO:0000313" key="3">
    <source>
        <dbReference type="Proteomes" id="UP001341281"/>
    </source>
</evidence>
<protein>
    <recommendedName>
        <fullName evidence="4">Retrotransposon Copia-like N-terminal domain-containing protein</fullName>
    </recommendedName>
</protein>
<keyword evidence="3" id="KW-1185">Reference proteome</keyword>
<evidence type="ECO:0000313" key="2">
    <source>
        <dbReference type="EMBL" id="WVZ88612.1"/>
    </source>
</evidence>
<feature type="compositionally biased region" description="Low complexity" evidence="1">
    <location>
        <begin position="318"/>
        <end position="329"/>
    </location>
</feature>
<dbReference type="PANTHER" id="PTHR47481:SF10">
    <property type="entry name" value="COPIA-LIKE POLYPROTEIN_RETROTRANSPOSON"/>
    <property type="match status" value="1"/>
</dbReference>
<sequence length="473" mass="51198">MWRREERETTVCVGYMMRESGERRDEGVFGFHIGRDGSETFALTGSIVGSWPNNPAPLLYLAILLFRSASLIAMSSSSSSASSSPASSPERDLPEITTNPAPASQVQLINIKTHVPMILDFEESNYGQWRLCFLAVFAKFGLLDHINDAEAQGTSDWVQNDFSIVSWLYCTISSDLLRTVQTRRDTAYSLWRSIRALFRNNAATRSVYVGAEFRNMYQGDMSVMAYCTKFGSPFVTTLLCGLNPRLHHVIPSLTVHKRPSFLKVRSHLLLEEHRAEKAAQLAQRAALFAQQQATGASPPVAAAPAPTGFVAQSAPTNGAGPSSPASTSGKKSKNKKKGSNGSSNANLPPAWSPAFNPWTCSRPGRCPPGHHLRLPGTGILGPRPSVPQAQAYLGAASGAQSNMAPMAASPSWDQAALINALNAMTLQSPAAGPSNWIMDTGASSHMSNHVFLFFAWHSLSALVPLYFTTKRQG</sequence>
<proteinExistence type="predicted"/>
<feature type="compositionally biased region" description="Low complexity" evidence="1">
    <location>
        <begin position="297"/>
        <end position="311"/>
    </location>
</feature>
<dbReference type="EMBL" id="CP144752">
    <property type="protein sequence ID" value="WVZ88612.1"/>
    <property type="molecule type" value="Genomic_DNA"/>
</dbReference>